<comment type="caution">
    <text evidence="1">The sequence shown here is derived from an EMBL/GenBank/DDBJ whole genome shotgun (WGS) entry which is preliminary data.</text>
</comment>
<dbReference type="RefSeq" id="WP_255134486.1">
    <property type="nucleotide sequence ID" value="NZ_JANDBC010000001.1"/>
</dbReference>
<organism evidence="1 2">
    <name type="scientific">Gracilimonas sediminicola</name>
    <dbReference type="NCBI Taxonomy" id="2952158"/>
    <lineage>
        <taxon>Bacteria</taxon>
        <taxon>Pseudomonadati</taxon>
        <taxon>Balneolota</taxon>
        <taxon>Balneolia</taxon>
        <taxon>Balneolales</taxon>
        <taxon>Balneolaceae</taxon>
        <taxon>Gracilimonas</taxon>
    </lineage>
</organism>
<sequence>MWAQFTIQHQAPVALERNEQNRLEFRVPGISEADFQQVNLFYRYDGDFGYQQQEVEYRNGVFQALFTVQNSNASSLEYYFELTLNSGEQLYYPNNLPSENPVEVEIVESLEEQKPKLEGVDYTILSPRPGNGVTRDDVVIAIALFYEKSDLEPGEFQLLIDGQDETSEADTSAYYISYVPDDLSPGPHTISLEYKTEDQSYSVTDWRFAVVAPGQASFRGFGPSRVPQGQVELTARNQVIAGDINNAYTGRTSISGAYGKFRYSVNGYLTSQESVRLQPQNRYGIDLAYGDWWDFEAGHVYPVLSQFTISGRRVHGLNTSLHLLNDKLNLQFIYGELDREITNQYDSLIVEEVTIGADSVVDRNYLLTYQDGGRGTFQRRVMGGRIGIGNEEKFQLGFHLLKAQDDTTSIFNVRDYMDLVNSNVILNSNLDQPARDTLLANPDRLDVRGGNIKPRDNLVAGTDLKLGFNNNRIRFESEAVISALNNNIYDGPLTVERAEELGFDVDQGMADLLEQLSWLIIVNENMNTLPFRISEDENGDISGDAFFPTSILAGNSELSFRYPNNNFRAQYRWIGPGFNSLANSTIRKDVAGFTLTDRMNFLANRLYLTLGYENLNDNVSGTRDATTNTITYRTNVSWYPVDRKLPRVSAGVRYRTRDNGIERQNFLLPDDLVKAAVQNIRQETRTINGQDTLITLVTPTPRSNYTVNINTSVTQQFNWMNARNDVSLSFSNLKTTDEVFAYGDVLSTSFSLSLNSRFSELPLETQFGITTNSTEAGSGQNDINIFGIYTSGNYRLMEDNLILNGRLAITQNKTASRMIEIRDDPNSEVLNDNPRDNYFVLSDEVTKNTYSTFVLQAGARYNFNEYHALVFDANLTNVSGQNRANDRIVQLRYVFSF</sequence>
<reference evidence="1" key="1">
    <citation type="submission" date="2022-06" db="EMBL/GenBank/DDBJ databases">
        <title>Gracilimonas sp. CAU 1638 isolated from sea sediment.</title>
        <authorList>
            <person name="Kim W."/>
        </authorList>
    </citation>
    <scope>NUCLEOTIDE SEQUENCE</scope>
    <source>
        <strain evidence="1">CAU 1638</strain>
    </source>
</reference>
<name>A0A9X2L3G5_9BACT</name>
<proteinExistence type="predicted"/>
<accession>A0A9X2L3G5</accession>
<dbReference type="EMBL" id="JANDBC010000001">
    <property type="protein sequence ID" value="MCP9291623.1"/>
    <property type="molecule type" value="Genomic_DNA"/>
</dbReference>
<keyword evidence="2" id="KW-1185">Reference proteome</keyword>
<protein>
    <submittedName>
        <fullName evidence="1">Uncharacterized protein</fullName>
    </submittedName>
</protein>
<dbReference type="AlphaFoldDB" id="A0A9X2L3G5"/>
<gene>
    <name evidence="1" type="ORF">NM125_08525</name>
</gene>
<dbReference type="Proteomes" id="UP001139125">
    <property type="component" value="Unassembled WGS sequence"/>
</dbReference>
<evidence type="ECO:0000313" key="2">
    <source>
        <dbReference type="Proteomes" id="UP001139125"/>
    </source>
</evidence>
<evidence type="ECO:0000313" key="1">
    <source>
        <dbReference type="EMBL" id="MCP9291623.1"/>
    </source>
</evidence>